<dbReference type="EMBL" id="JAGSHT010000016">
    <property type="protein sequence ID" value="MBZ2197902.1"/>
    <property type="molecule type" value="Genomic_DNA"/>
</dbReference>
<evidence type="ECO:0000313" key="2">
    <source>
        <dbReference type="Proteomes" id="UP000826651"/>
    </source>
</evidence>
<keyword evidence="2" id="KW-1185">Reference proteome</keyword>
<reference evidence="1 2" key="1">
    <citation type="submission" date="2021-04" db="EMBL/GenBank/DDBJ databases">
        <title>Ruania sp. nov., isolated from sandy soil of mangrove forest.</title>
        <authorList>
            <person name="Ge X."/>
            <person name="Huang R."/>
            <person name="Liu W."/>
        </authorList>
    </citation>
    <scope>NUCLEOTIDE SEQUENCE [LARGE SCALE GENOMIC DNA]</scope>
    <source>
        <strain evidence="1 2">N2-46</strain>
    </source>
</reference>
<name>A0ABS7SCB4_9MICO</name>
<sequence length="360" mass="39116">MLIDDETFTRLALEHGIELSDPSSPDADIALLVPGWPAATEYKVKVFPTRLTPSALTKVLERSSPRPPTRLLLVVPSASKAFIDGARRRGVSVVIRPPDGRTPARSGYLIGDGGRILALESALEPDAQPTRRPGPVPWSTYAVAFECSESGPRTQTQIAHKLGISQGGVSKAMHNISATKLTNVLTTFPKDAAHGERNVEKDQLARLHNRHSPARVETLLSWLAATYPRSSRATTTWLTRESPSDTARSASALLAQRGIRHAVSGQVAADKLAPWARPQRALIWAEKLTDMSEANATPVRAQDANLILAVPEDPHLLRTIDDEQQPPILPPARVWLDLIRDGDDQAADALKAHLLRGRSA</sequence>
<dbReference type="RefSeq" id="WP_223408163.1">
    <property type="nucleotide sequence ID" value="NZ_JAGSHT010000016.1"/>
</dbReference>
<gene>
    <name evidence="1" type="ORF">KCQ71_17210</name>
</gene>
<evidence type="ECO:0008006" key="3">
    <source>
        <dbReference type="Google" id="ProtNLM"/>
    </source>
</evidence>
<evidence type="ECO:0000313" key="1">
    <source>
        <dbReference type="EMBL" id="MBZ2197902.1"/>
    </source>
</evidence>
<accession>A0ABS7SCB4</accession>
<dbReference type="Proteomes" id="UP000826651">
    <property type="component" value="Unassembled WGS sequence"/>
</dbReference>
<proteinExistence type="predicted"/>
<organism evidence="1 2">
    <name type="scientific">Occultella gossypii</name>
    <dbReference type="NCBI Taxonomy" id="2800820"/>
    <lineage>
        <taxon>Bacteria</taxon>
        <taxon>Bacillati</taxon>
        <taxon>Actinomycetota</taxon>
        <taxon>Actinomycetes</taxon>
        <taxon>Micrococcales</taxon>
        <taxon>Ruaniaceae</taxon>
        <taxon>Occultella</taxon>
    </lineage>
</organism>
<comment type="caution">
    <text evidence="1">The sequence shown here is derived from an EMBL/GenBank/DDBJ whole genome shotgun (WGS) entry which is preliminary data.</text>
</comment>
<protein>
    <recommendedName>
        <fullName evidence="3">MarR family transcriptional regulator</fullName>
    </recommendedName>
</protein>